<proteinExistence type="predicted"/>
<gene>
    <name evidence="1" type="ORF">HPB47_019569</name>
</gene>
<sequence length="64" mass="7216">MIVSVLESEWVKLMTPKELPGHIQEFQAALEFPQGVGALDGCHFPVSPPQENASNYHNYKGWYV</sequence>
<name>A0AC60QIQ8_IXOPE</name>
<organism evidence="1 2">
    <name type="scientific">Ixodes persulcatus</name>
    <name type="common">Taiga tick</name>
    <dbReference type="NCBI Taxonomy" id="34615"/>
    <lineage>
        <taxon>Eukaryota</taxon>
        <taxon>Metazoa</taxon>
        <taxon>Ecdysozoa</taxon>
        <taxon>Arthropoda</taxon>
        <taxon>Chelicerata</taxon>
        <taxon>Arachnida</taxon>
        <taxon>Acari</taxon>
        <taxon>Parasitiformes</taxon>
        <taxon>Ixodida</taxon>
        <taxon>Ixodoidea</taxon>
        <taxon>Ixodidae</taxon>
        <taxon>Ixodinae</taxon>
        <taxon>Ixodes</taxon>
    </lineage>
</organism>
<evidence type="ECO:0000313" key="2">
    <source>
        <dbReference type="Proteomes" id="UP000805193"/>
    </source>
</evidence>
<evidence type="ECO:0000313" key="1">
    <source>
        <dbReference type="EMBL" id="KAG0433813.1"/>
    </source>
</evidence>
<keyword evidence="2" id="KW-1185">Reference proteome</keyword>
<protein>
    <submittedName>
        <fullName evidence="1">Uncharacterized protein</fullName>
    </submittedName>
</protein>
<dbReference type="Proteomes" id="UP000805193">
    <property type="component" value="Unassembled WGS sequence"/>
</dbReference>
<accession>A0AC60QIQ8</accession>
<dbReference type="EMBL" id="JABSTQ010009031">
    <property type="protein sequence ID" value="KAG0433813.1"/>
    <property type="molecule type" value="Genomic_DNA"/>
</dbReference>
<reference evidence="1 2" key="1">
    <citation type="journal article" date="2020" name="Cell">
        <title>Large-Scale Comparative Analyses of Tick Genomes Elucidate Their Genetic Diversity and Vector Capacities.</title>
        <authorList>
            <consortium name="Tick Genome and Microbiome Consortium (TIGMIC)"/>
            <person name="Jia N."/>
            <person name="Wang J."/>
            <person name="Shi W."/>
            <person name="Du L."/>
            <person name="Sun Y."/>
            <person name="Zhan W."/>
            <person name="Jiang J.F."/>
            <person name="Wang Q."/>
            <person name="Zhang B."/>
            <person name="Ji P."/>
            <person name="Bell-Sakyi L."/>
            <person name="Cui X.M."/>
            <person name="Yuan T.T."/>
            <person name="Jiang B.G."/>
            <person name="Yang W.F."/>
            <person name="Lam T.T."/>
            <person name="Chang Q.C."/>
            <person name="Ding S.J."/>
            <person name="Wang X.J."/>
            <person name="Zhu J.G."/>
            <person name="Ruan X.D."/>
            <person name="Zhao L."/>
            <person name="Wei J.T."/>
            <person name="Ye R.Z."/>
            <person name="Que T.C."/>
            <person name="Du C.H."/>
            <person name="Zhou Y.H."/>
            <person name="Cheng J.X."/>
            <person name="Dai P.F."/>
            <person name="Guo W.B."/>
            <person name="Han X.H."/>
            <person name="Huang E.J."/>
            <person name="Li L.F."/>
            <person name="Wei W."/>
            <person name="Gao Y.C."/>
            <person name="Liu J.Z."/>
            <person name="Shao H.Z."/>
            <person name="Wang X."/>
            <person name="Wang C.C."/>
            <person name="Yang T.C."/>
            <person name="Huo Q.B."/>
            <person name="Li W."/>
            <person name="Chen H.Y."/>
            <person name="Chen S.E."/>
            <person name="Zhou L.G."/>
            <person name="Ni X.B."/>
            <person name="Tian J.H."/>
            <person name="Sheng Y."/>
            <person name="Liu T."/>
            <person name="Pan Y.S."/>
            <person name="Xia L.Y."/>
            <person name="Li J."/>
            <person name="Zhao F."/>
            <person name="Cao W.C."/>
        </authorList>
    </citation>
    <scope>NUCLEOTIDE SEQUENCE [LARGE SCALE GENOMIC DNA]</scope>
    <source>
        <strain evidence="1">Iper-2018</strain>
    </source>
</reference>
<comment type="caution">
    <text evidence="1">The sequence shown here is derived from an EMBL/GenBank/DDBJ whole genome shotgun (WGS) entry which is preliminary data.</text>
</comment>